<accession>A0A9X3MYJ9</accession>
<feature type="active site" description="Charge relay system" evidence="5">
    <location>
        <position position="159"/>
    </location>
</feature>
<feature type="compositionally biased region" description="Pro residues" evidence="7">
    <location>
        <begin position="430"/>
        <end position="453"/>
    </location>
</feature>
<dbReference type="PRINTS" id="PR00723">
    <property type="entry name" value="SUBTILISIN"/>
</dbReference>
<dbReference type="PROSITE" id="PS00136">
    <property type="entry name" value="SUBTILASE_ASP"/>
    <property type="match status" value="1"/>
</dbReference>
<comment type="similarity">
    <text evidence="1 5 6">Belongs to the peptidase S8 family.</text>
</comment>
<keyword evidence="8" id="KW-0732">Signal</keyword>
<evidence type="ECO:0000313" key="10">
    <source>
        <dbReference type="EMBL" id="MDA0165351.1"/>
    </source>
</evidence>
<dbReference type="Pfam" id="PF00082">
    <property type="entry name" value="Peptidase_S8"/>
    <property type="match status" value="1"/>
</dbReference>
<evidence type="ECO:0000256" key="4">
    <source>
        <dbReference type="ARBA" id="ARBA00022825"/>
    </source>
</evidence>
<dbReference type="PROSITE" id="PS00138">
    <property type="entry name" value="SUBTILASE_SER"/>
    <property type="match status" value="1"/>
</dbReference>
<dbReference type="InterPro" id="IPR023827">
    <property type="entry name" value="Peptidase_S8_Asp-AS"/>
</dbReference>
<feature type="region of interest" description="Disordered" evidence="7">
    <location>
        <begin position="420"/>
        <end position="479"/>
    </location>
</feature>
<name>A0A9X3MYJ9_9ACTN</name>
<evidence type="ECO:0000256" key="6">
    <source>
        <dbReference type="RuleBase" id="RU003355"/>
    </source>
</evidence>
<dbReference type="GO" id="GO:0006508">
    <property type="term" value="P:proteolysis"/>
    <property type="evidence" value="ECO:0007669"/>
    <property type="project" value="UniProtKB-KW"/>
</dbReference>
<dbReference type="GO" id="GO:0004252">
    <property type="term" value="F:serine-type endopeptidase activity"/>
    <property type="evidence" value="ECO:0007669"/>
    <property type="project" value="UniProtKB-UniRule"/>
</dbReference>
<dbReference type="InterPro" id="IPR000209">
    <property type="entry name" value="Peptidase_S8/S53_dom"/>
</dbReference>
<keyword evidence="2 5" id="KW-0645">Protease</keyword>
<evidence type="ECO:0000256" key="7">
    <source>
        <dbReference type="SAM" id="MobiDB-lite"/>
    </source>
</evidence>
<dbReference type="RefSeq" id="WP_270044608.1">
    <property type="nucleotide sequence ID" value="NZ_JAPDOD010000045.1"/>
</dbReference>
<dbReference type="InterPro" id="IPR050131">
    <property type="entry name" value="Peptidase_S8_subtilisin-like"/>
</dbReference>
<sequence>MTREAIHVRLAASAMGVVVAAALFAAAPARASEDVVVGFESHATAAQRATALGHAGAETIARPAGLVVQQAQVASGQLPRLERADGVRWVAPNREFHVTTAPTACVPGRGNPETLLVFSDPLACWQWYFVPEEGNTGIVSAQRWPEVEAAPGVTIGVVDTGVDLGHPDLAARAWTNPADGTHGFDVVTGSHTPQDVVGHGTEVAGAAAASADDQGVAGTCPRCQVMDVKVFPDSEGVEPPSARLSDVIAGIDVAASHDASVINLSLGADSTPALLDLYTSIMRAYPAIVFVVAAGNDSLSTDQNPQSPCDAAARSANGICVGASEEDNSLASFSNFGTDVELAAPGMGIYVLSHDGGYSIDSGTSLSAPLVAGTAGVLRSLGSSARQAVQALLDGADRPAAFARTPVPRRLSIDGALDSFATMGQDTDPAPQPTATPTPVPTATPTPPEPTPTPDGGAPNRTPDTSPNGPPASPPRSLAANPRLLSFRRAQFRSGRLQVTLSCRAACSVTARVFNGRTQLMQRLVRLKRSGQTTLSTRMTAARYRRLKTLEVRVDGYGYPTSHLSRRVVRIR</sequence>
<dbReference type="SUPFAM" id="SSF52743">
    <property type="entry name" value="Subtilisin-like"/>
    <property type="match status" value="1"/>
</dbReference>
<dbReference type="PANTHER" id="PTHR43806:SF11">
    <property type="entry name" value="CEREVISIN-RELATED"/>
    <property type="match status" value="1"/>
</dbReference>
<gene>
    <name evidence="10" type="ORF">OM076_34095</name>
</gene>
<evidence type="ECO:0000256" key="3">
    <source>
        <dbReference type="ARBA" id="ARBA00022801"/>
    </source>
</evidence>
<dbReference type="Gene3D" id="3.40.50.200">
    <property type="entry name" value="Peptidase S8/S53 domain"/>
    <property type="match status" value="1"/>
</dbReference>
<dbReference type="InterPro" id="IPR015500">
    <property type="entry name" value="Peptidase_S8_subtilisin-rel"/>
</dbReference>
<comment type="caution">
    <text evidence="10">The sequence shown here is derived from an EMBL/GenBank/DDBJ whole genome shotgun (WGS) entry which is preliminary data.</text>
</comment>
<keyword evidence="3 5" id="KW-0378">Hydrolase</keyword>
<keyword evidence="4 5" id="KW-0720">Serine protease</keyword>
<dbReference type="Proteomes" id="UP001149140">
    <property type="component" value="Unassembled WGS sequence"/>
</dbReference>
<feature type="signal peptide" evidence="8">
    <location>
        <begin position="1"/>
        <end position="31"/>
    </location>
</feature>
<protein>
    <submittedName>
        <fullName evidence="10">S8 family serine peptidase</fullName>
    </submittedName>
</protein>
<dbReference type="InterPro" id="IPR036852">
    <property type="entry name" value="Peptidase_S8/S53_dom_sf"/>
</dbReference>
<keyword evidence="11" id="KW-1185">Reference proteome</keyword>
<evidence type="ECO:0000256" key="5">
    <source>
        <dbReference type="PROSITE-ProRule" id="PRU01240"/>
    </source>
</evidence>
<dbReference type="PROSITE" id="PS00137">
    <property type="entry name" value="SUBTILASE_HIS"/>
    <property type="match status" value="1"/>
</dbReference>
<dbReference type="InterPro" id="IPR023828">
    <property type="entry name" value="Peptidase_S8_Ser-AS"/>
</dbReference>
<evidence type="ECO:0000256" key="8">
    <source>
        <dbReference type="SAM" id="SignalP"/>
    </source>
</evidence>
<dbReference type="InterPro" id="IPR022398">
    <property type="entry name" value="Peptidase_S8_His-AS"/>
</dbReference>
<evidence type="ECO:0000313" key="11">
    <source>
        <dbReference type="Proteomes" id="UP001149140"/>
    </source>
</evidence>
<feature type="active site" description="Charge relay system" evidence="5">
    <location>
        <position position="365"/>
    </location>
</feature>
<evidence type="ECO:0000256" key="2">
    <source>
        <dbReference type="ARBA" id="ARBA00022670"/>
    </source>
</evidence>
<evidence type="ECO:0000256" key="1">
    <source>
        <dbReference type="ARBA" id="ARBA00011073"/>
    </source>
</evidence>
<dbReference type="EMBL" id="JAPDOD010000045">
    <property type="protein sequence ID" value="MDA0165351.1"/>
    <property type="molecule type" value="Genomic_DNA"/>
</dbReference>
<evidence type="ECO:0000259" key="9">
    <source>
        <dbReference type="Pfam" id="PF00082"/>
    </source>
</evidence>
<organism evidence="10 11">
    <name type="scientific">Solirubrobacter ginsenosidimutans</name>
    <dbReference type="NCBI Taxonomy" id="490573"/>
    <lineage>
        <taxon>Bacteria</taxon>
        <taxon>Bacillati</taxon>
        <taxon>Actinomycetota</taxon>
        <taxon>Thermoleophilia</taxon>
        <taxon>Solirubrobacterales</taxon>
        <taxon>Solirubrobacteraceae</taxon>
        <taxon>Solirubrobacter</taxon>
    </lineage>
</organism>
<feature type="domain" description="Peptidase S8/S53" evidence="9">
    <location>
        <begin position="152"/>
        <end position="381"/>
    </location>
</feature>
<feature type="chain" id="PRO_5040886388" evidence="8">
    <location>
        <begin position="32"/>
        <end position="572"/>
    </location>
</feature>
<feature type="active site" description="Charge relay system" evidence="5">
    <location>
        <position position="199"/>
    </location>
</feature>
<dbReference type="PROSITE" id="PS51892">
    <property type="entry name" value="SUBTILASE"/>
    <property type="match status" value="1"/>
</dbReference>
<dbReference type="AlphaFoldDB" id="A0A9X3MYJ9"/>
<proteinExistence type="inferred from homology"/>
<dbReference type="PANTHER" id="PTHR43806">
    <property type="entry name" value="PEPTIDASE S8"/>
    <property type="match status" value="1"/>
</dbReference>
<reference evidence="10" key="1">
    <citation type="submission" date="2022-10" db="EMBL/GenBank/DDBJ databases">
        <title>The WGS of Solirubrobacter ginsenosidimutans DSM 21036.</title>
        <authorList>
            <person name="Jiang Z."/>
        </authorList>
    </citation>
    <scope>NUCLEOTIDE SEQUENCE</scope>
    <source>
        <strain evidence="10">DSM 21036</strain>
    </source>
</reference>